<dbReference type="EMBL" id="CM037615">
    <property type="protein sequence ID" value="KAH8013958.1"/>
    <property type="molecule type" value="Genomic_DNA"/>
</dbReference>
<keyword evidence="2" id="KW-1185">Reference proteome</keyword>
<evidence type="ECO:0000313" key="1">
    <source>
        <dbReference type="EMBL" id="KAH8013958.1"/>
    </source>
</evidence>
<gene>
    <name evidence="1" type="ORF">K3G42_023899</name>
</gene>
<proteinExistence type="predicted"/>
<organism evidence="1 2">
    <name type="scientific">Sphaerodactylus townsendi</name>
    <dbReference type="NCBI Taxonomy" id="933632"/>
    <lineage>
        <taxon>Eukaryota</taxon>
        <taxon>Metazoa</taxon>
        <taxon>Chordata</taxon>
        <taxon>Craniata</taxon>
        <taxon>Vertebrata</taxon>
        <taxon>Euteleostomi</taxon>
        <taxon>Lepidosauria</taxon>
        <taxon>Squamata</taxon>
        <taxon>Bifurcata</taxon>
        <taxon>Gekkota</taxon>
        <taxon>Sphaerodactylidae</taxon>
        <taxon>Sphaerodactylus</taxon>
    </lineage>
</organism>
<reference evidence="1" key="1">
    <citation type="submission" date="2021-08" db="EMBL/GenBank/DDBJ databases">
        <title>The first chromosome-level gecko genome reveals the dynamic sex chromosomes of Neotropical dwarf geckos (Sphaerodactylidae: Sphaerodactylus).</title>
        <authorList>
            <person name="Pinto B.J."/>
            <person name="Keating S.E."/>
            <person name="Gamble T."/>
        </authorList>
    </citation>
    <scope>NUCLEOTIDE SEQUENCE</scope>
    <source>
        <strain evidence="1">TG3544</strain>
    </source>
</reference>
<comment type="caution">
    <text evidence="1">The sequence shown here is derived from an EMBL/GenBank/DDBJ whole genome shotgun (WGS) entry which is preliminary data.</text>
</comment>
<name>A0ACB8G3F3_9SAUR</name>
<sequence>MPIQQPHPQSSRCWVVSVGPAASLSSARCPATPASKIGSLLLGSRIGFPSLCRPMAAGRSHAESEEGGTPPSSWLQLLDPEWLSTFAMTVMWLCGMRMPWQTVINLQELKELDQHQVHMDFESMLQQCKDNDEE</sequence>
<dbReference type="Proteomes" id="UP000827872">
    <property type="component" value="Linkage Group LG02"/>
</dbReference>
<accession>A0ACB8G3F3</accession>
<evidence type="ECO:0000313" key="2">
    <source>
        <dbReference type="Proteomes" id="UP000827872"/>
    </source>
</evidence>
<protein>
    <submittedName>
        <fullName evidence="1">Uncharacterized protein</fullName>
    </submittedName>
</protein>